<organism evidence="1 2">
    <name type="scientific">Deinococcus hopiensis KR-140</name>
    <dbReference type="NCBI Taxonomy" id="695939"/>
    <lineage>
        <taxon>Bacteria</taxon>
        <taxon>Thermotogati</taxon>
        <taxon>Deinococcota</taxon>
        <taxon>Deinococci</taxon>
        <taxon>Deinococcales</taxon>
        <taxon>Deinococcaceae</taxon>
        <taxon>Deinococcus</taxon>
    </lineage>
</organism>
<accession>A0A1W1VCS8</accession>
<dbReference type="EMBL" id="FWWU01000009">
    <property type="protein sequence ID" value="SMB91182.1"/>
    <property type="molecule type" value="Genomic_DNA"/>
</dbReference>
<protein>
    <submittedName>
        <fullName evidence="1">Uncharacterized protein</fullName>
    </submittedName>
</protein>
<gene>
    <name evidence="1" type="ORF">SAMN00790413_01026</name>
</gene>
<dbReference type="STRING" id="695939.SAMN00790413_01026"/>
<name>A0A1W1VCS8_9DEIO</name>
<sequence>MHCTPPLMQPEMSNRRSFARSARRAICLTQSAPVARNRWTALADALGMEIVLQPKRQEQ</sequence>
<dbReference type="AlphaFoldDB" id="A0A1W1VCS8"/>
<keyword evidence="2" id="KW-1185">Reference proteome</keyword>
<dbReference type="Proteomes" id="UP000192582">
    <property type="component" value="Unassembled WGS sequence"/>
</dbReference>
<evidence type="ECO:0000313" key="2">
    <source>
        <dbReference type="Proteomes" id="UP000192582"/>
    </source>
</evidence>
<evidence type="ECO:0000313" key="1">
    <source>
        <dbReference type="EMBL" id="SMB91182.1"/>
    </source>
</evidence>
<reference evidence="1 2" key="1">
    <citation type="submission" date="2017-04" db="EMBL/GenBank/DDBJ databases">
        <authorList>
            <person name="Afonso C.L."/>
            <person name="Miller P.J."/>
            <person name="Scott M.A."/>
            <person name="Spackman E."/>
            <person name="Goraichik I."/>
            <person name="Dimitrov K.M."/>
            <person name="Suarez D.L."/>
            <person name="Swayne D.E."/>
        </authorList>
    </citation>
    <scope>NUCLEOTIDE SEQUENCE [LARGE SCALE GENOMIC DNA]</scope>
    <source>
        <strain evidence="1 2">KR-140</strain>
    </source>
</reference>
<proteinExistence type="predicted"/>